<evidence type="ECO:0000256" key="1">
    <source>
        <dbReference type="SAM" id="MobiDB-lite"/>
    </source>
</evidence>
<evidence type="ECO:0000313" key="2">
    <source>
        <dbReference type="EMBL" id="GCE75342.1"/>
    </source>
</evidence>
<feature type="compositionally biased region" description="Low complexity" evidence="1">
    <location>
        <begin position="79"/>
        <end position="89"/>
    </location>
</feature>
<comment type="caution">
    <text evidence="2">The sequence shown here is derived from an EMBL/GenBank/DDBJ whole genome shotgun (WGS) entry which is preliminary data.</text>
</comment>
<keyword evidence="3" id="KW-1185">Reference proteome</keyword>
<dbReference type="AlphaFoldDB" id="A0A402DMJ0"/>
<reference evidence="2 3" key="1">
    <citation type="submission" date="2019-01" db="EMBL/GenBank/DDBJ databases">
        <title>Draft genome sequence of Cellulomonas takizawaensis strain TKZ-21.</title>
        <authorList>
            <person name="Yamamura H."/>
            <person name="Hayashi T."/>
            <person name="Hamada M."/>
            <person name="Serisawa Y."/>
            <person name="Matsuyama K."/>
            <person name="Nakagawa Y."/>
            <person name="Otoguro M."/>
            <person name="Yanagida F."/>
            <person name="Hayakawa M."/>
        </authorList>
    </citation>
    <scope>NUCLEOTIDE SEQUENCE [LARGE SCALE GENOMIC DNA]</scope>
    <source>
        <strain evidence="2 3">NBRC12680</strain>
    </source>
</reference>
<dbReference type="Proteomes" id="UP000289954">
    <property type="component" value="Unassembled WGS sequence"/>
</dbReference>
<name>A0A402DMJ0_9CELL</name>
<evidence type="ECO:0000313" key="3">
    <source>
        <dbReference type="Proteomes" id="UP000289954"/>
    </source>
</evidence>
<dbReference type="EMBL" id="BIMR01000020">
    <property type="protein sequence ID" value="GCE75342.1"/>
    <property type="molecule type" value="Genomic_DNA"/>
</dbReference>
<organism evidence="2 3">
    <name type="scientific">Cellulomonas biazotea</name>
    <dbReference type="NCBI Taxonomy" id="1709"/>
    <lineage>
        <taxon>Bacteria</taxon>
        <taxon>Bacillati</taxon>
        <taxon>Actinomycetota</taxon>
        <taxon>Actinomycetes</taxon>
        <taxon>Micrococcales</taxon>
        <taxon>Cellulomonadaceae</taxon>
        <taxon>Cellulomonas</taxon>
    </lineage>
</organism>
<protein>
    <submittedName>
        <fullName evidence="2">Uncharacterized protein</fullName>
    </submittedName>
</protein>
<feature type="region of interest" description="Disordered" evidence="1">
    <location>
        <begin position="60"/>
        <end position="109"/>
    </location>
</feature>
<sequence>MTVAGWPVPAAAIAGVIPATAKNDETPTVATATQADRRRVVDDIVRTFLVCGRALAASRGRAHRVPCGHARDGGGGARRSGPAGTAGSATMRASGDTSGRTGPTLVTPP</sequence>
<proteinExistence type="predicted"/>
<gene>
    <name evidence="2" type="ORF">CBZ_03980</name>
</gene>
<accession>A0A402DMJ0</accession>